<dbReference type="Proteomes" id="UP000092484">
    <property type="component" value="Unassembled WGS sequence"/>
</dbReference>
<dbReference type="InterPro" id="IPR036737">
    <property type="entry name" value="OmpA-like_sf"/>
</dbReference>
<reference evidence="6 7" key="1">
    <citation type="submission" date="2016-06" db="EMBL/GenBank/DDBJ databases">
        <title>Genome sequence of Porphyrobacter dokdonensis DSW-74.</title>
        <authorList>
            <person name="Kim J.F."/>
            <person name="Song J.Y."/>
        </authorList>
    </citation>
    <scope>NUCLEOTIDE SEQUENCE [LARGE SCALE GENOMIC DNA]</scope>
    <source>
        <strain evidence="6 7">DSW-74</strain>
    </source>
</reference>
<dbReference type="PROSITE" id="PS51123">
    <property type="entry name" value="OMPA_2"/>
    <property type="match status" value="1"/>
</dbReference>
<dbReference type="Pfam" id="PF00691">
    <property type="entry name" value="OmpA"/>
    <property type="match status" value="1"/>
</dbReference>
<evidence type="ECO:0000256" key="2">
    <source>
        <dbReference type="ARBA" id="ARBA00023136"/>
    </source>
</evidence>
<organism evidence="6 7">
    <name type="scientific">Erythrobacter dokdonensis DSW-74</name>
    <dbReference type="NCBI Taxonomy" id="1300349"/>
    <lineage>
        <taxon>Bacteria</taxon>
        <taxon>Pseudomonadati</taxon>
        <taxon>Pseudomonadota</taxon>
        <taxon>Alphaproteobacteria</taxon>
        <taxon>Sphingomonadales</taxon>
        <taxon>Erythrobacteraceae</taxon>
        <taxon>Erythrobacter/Porphyrobacter group</taxon>
        <taxon>Erythrobacter</taxon>
    </lineage>
</organism>
<gene>
    <name evidence="6" type="ORF">I603_2875</name>
</gene>
<dbReference type="PANTHER" id="PTHR30329">
    <property type="entry name" value="STATOR ELEMENT OF FLAGELLAR MOTOR COMPLEX"/>
    <property type="match status" value="1"/>
</dbReference>
<comment type="subcellular location">
    <subcellularLocation>
        <location evidence="1">Cell outer membrane</location>
    </subcellularLocation>
</comment>
<dbReference type="PRINTS" id="PR01021">
    <property type="entry name" value="OMPADOMAIN"/>
</dbReference>
<evidence type="ECO:0000313" key="7">
    <source>
        <dbReference type="Proteomes" id="UP000092484"/>
    </source>
</evidence>
<keyword evidence="7" id="KW-1185">Reference proteome</keyword>
<accession>A0A1A7BBF5</accession>
<evidence type="ECO:0000313" key="6">
    <source>
        <dbReference type="EMBL" id="OBV09824.1"/>
    </source>
</evidence>
<dbReference type="STRING" id="1300349.I603_2875"/>
<dbReference type="InterPro" id="IPR006664">
    <property type="entry name" value="OMP_bac"/>
</dbReference>
<comment type="caution">
    <text evidence="6">The sequence shown here is derived from an EMBL/GenBank/DDBJ whole genome shotgun (WGS) entry which is preliminary data.</text>
</comment>
<keyword evidence="3" id="KW-0998">Cell outer membrane</keyword>
<evidence type="ECO:0000259" key="5">
    <source>
        <dbReference type="PROSITE" id="PS51123"/>
    </source>
</evidence>
<feature type="domain" description="OmpA-like" evidence="5">
    <location>
        <begin position="1"/>
        <end position="107"/>
    </location>
</feature>
<dbReference type="Gene3D" id="3.30.1330.60">
    <property type="entry name" value="OmpA-like domain"/>
    <property type="match status" value="1"/>
</dbReference>
<dbReference type="CDD" id="cd07185">
    <property type="entry name" value="OmpA_C-like"/>
    <property type="match status" value="1"/>
</dbReference>
<name>A0A1A7BBF5_9SPHN</name>
<dbReference type="GO" id="GO:0009279">
    <property type="term" value="C:cell outer membrane"/>
    <property type="evidence" value="ECO:0007669"/>
    <property type="project" value="UniProtKB-SubCell"/>
</dbReference>
<proteinExistence type="predicted"/>
<dbReference type="SUPFAM" id="SSF103088">
    <property type="entry name" value="OmpA-like"/>
    <property type="match status" value="1"/>
</dbReference>
<evidence type="ECO:0000256" key="3">
    <source>
        <dbReference type="ARBA" id="ARBA00023237"/>
    </source>
</evidence>
<dbReference type="PATRIC" id="fig|1300349.4.peg.2866"/>
<sequence>MFFDFDKSDITAEAATILNNAVTAYANCGTASVMLAGHTDRAGTVKYNIGLAERRNASVRSYLTGRGIPDGRITSEAFGESQPRVPTADGVREAQNRRVEVTYGPGSGM</sequence>
<dbReference type="InterPro" id="IPR050330">
    <property type="entry name" value="Bact_OuterMem_StrucFunc"/>
</dbReference>
<evidence type="ECO:0000256" key="4">
    <source>
        <dbReference type="PROSITE-ProRule" id="PRU00473"/>
    </source>
</evidence>
<protein>
    <submittedName>
        <fullName evidence="6">Peptidoglycan-associated protein</fullName>
    </submittedName>
</protein>
<keyword evidence="2 4" id="KW-0472">Membrane</keyword>
<dbReference type="PANTHER" id="PTHR30329:SF21">
    <property type="entry name" value="LIPOPROTEIN YIAD-RELATED"/>
    <property type="match status" value="1"/>
</dbReference>
<dbReference type="AlphaFoldDB" id="A0A1A7BBF5"/>
<dbReference type="EMBL" id="LZYB01000010">
    <property type="protein sequence ID" value="OBV09824.1"/>
    <property type="molecule type" value="Genomic_DNA"/>
</dbReference>
<evidence type="ECO:0000256" key="1">
    <source>
        <dbReference type="ARBA" id="ARBA00004442"/>
    </source>
</evidence>
<dbReference type="InterPro" id="IPR006665">
    <property type="entry name" value="OmpA-like"/>
</dbReference>